<accession>A0A4R2H214</accession>
<keyword evidence="1" id="KW-0732">Signal</keyword>
<dbReference type="EMBL" id="SLWN01000016">
    <property type="protein sequence ID" value="TCO18037.1"/>
    <property type="molecule type" value="Genomic_DNA"/>
</dbReference>
<evidence type="ECO:0000313" key="2">
    <source>
        <dbReference type="EMBL" id="TCO18037.1"/>
    </source>
</evidence>
<protein>
    <recommendedName>
        <fullName evidence="4">DUF3558 domain-containing protein</fullName>
    </recommendedName>
</protein>
<organism evidence="2 3">
    <name type="scientific">Kribbella steppae</name>
    <dbReference type="NCBI Taxonomy" id="2512223"/>
    <lineage>
        <taxon>Bacteria</taxon>
        <taxon>Bacillati</taxon>
        <taxon>Actinomycetota</taxon>
        <taxon>Actinomycetes</taxon>
        <taxon>Propionibacteriales</taxon>
        <taxon>Kribbellaceae</taxon>
        <taxon>Kribbella</taxon>
    </lineage>
</organism>
<reference evidence="2 3" key="1">
    <citation type="journal article" date="2015" name="Stand. Genomic Sci.">
        <title>Genomic Encyclopedia of Bacterial and Archaeal Type Strains, Phase III: the genomes of soil and plant-associated and newly described type strains.</title>
        <authorList>
            <person name="Whitman W.B."/>
            <person name="Woyke T."/>
            <person name="Klenk H.P."/>
            <person name="Zhou Y."/>
            <person name="Lilburn T.G."/>
            <person name="Beck B.J."/>
            <person name="De Vos P."/>
            <person name="Vandamme P."/>
            <person name="Eisen J.A."/>
            <person name="Garrity G."/>
            <person name="Hugenholtz P."/>
            <person name="Kyrpides N.C."/>
        </authorList>
    </citation>
    <scope>NUCLEOTIDE SEQUENCE [LARGE SCALE GENOMIC DNA]</scope>
    <source>
        <strain evidence="2 3">VKM Ac-2572</strain>
    </source>
</reference>
<dbReference type="AlphaFoldDB" id="A0A4R2H214"/>
<keyword evidence="3" id="KW-1185">Reference proteome</keyword>
<dbReference type="PROSITE" id="PS51257">
    <property type="entry name" value="PROKAR_LIPOPROTEIN"/>
    <property type="match status" value="1"/>
</dbReference>
<proteinExistence type="predicted"/>
<evidence type="ECO:0008006" key="4">
    <source>
        <dbReference type="Google" id="ProtNLM"/>
    </source>
</evidence>
<name>A0A4R2H214_9ACTN</name>
<evidence type="ECO:0000313" key="3">
    <source>
        <dbReference type="Proteomes" id="UP000294508"/>
    </source>
</evidence>
<dbReference type="Proteomes" id="UP000294508">
    <property type="component" value="Unassembled WGS sequence"/>
</dbReference>
<gene>
    <name evidence="2" type="ORF">EV652_11658</name>
</gene>
<feature type="chain" id="PRO_5020781245" description="DUF3558 domain-containing protein" evidence="1">
    <location>
        <begin position="28"/>
        <end position="323"/>
    </location>
</feature>
<sequence>MRRRAGWLCAVACALALVLVTSSCSVARRADGARPVPSPSPAPAVVPTVVAPPQAEGLDGTAGAPGPQVCTAITSTLTASLHVTVTAKPSAWNDGGLPALDLCTLLVEGRPVTIGVSALPLQSDSLDRLLSGAGSPRPLTELGPQARIAESRMVFPVGDRAVRITPAGGIDRSTAGSIDRAKAVAIALATRDAVPKTLRNARQSDSACQVSNSAAENFVGAHVQLRRDYRVNGALTCIWGTYDATVAIVEAFDQPTIPEAQRVPPPRLAPIGRPGYYLPDEGELVFRQGRRVVRVTGLTNPSREVSLDTLLGIVDPLLPLFLR</sequence>
<evidence type="ECO:0000256" key="1">
    <source>
        <dbReference type="SAM" id="SignalP"/>
    </source>
</evidence>
<dbReference type="RefSeq" id="WP_242002205.1">
    <property type="nucleotide sequence ID" value="NZ_SLWN01000016.1"/>
</dbReference>
<feature type="signal peptide" evidence="1">
    <location>
        <begin position="1"/>
        <end position="27"/>
    </location>
</feature>
<comment type="caution">
    <text evidence="2">The sequence shown here is derived from an EMBL/GenBank/DDBJ whole genome shotgun (WGS) entry which is preliminary data.</text>
</comment>